<evidence type="ECO:0000259" key="3">
    <source>
        <dbReference type="PROSITE" id="PS50006"/>
    </source>
</evidence>
<evidence type="ECO:0000313" key="5">
    <source>
        <dbReference type="EMBL" id="KAE8996576.1"/>
    </source>
</evidence>
<feature type="compositionally biased region" description="Basic and acidic residues" evidence="2">
    <location>
        <begin position="1"/>
        <end position="15"/>
    </location>
</feature>
<gene>
    <name evidence="5" type="ORF">PR001_g19819</name>
    <name evidence="4" type="ORF">PR002_g21632</name>
</gene>
<organism evidence="5 6">
    <name type="scientific">Phytophthora rubi</name>
    <dbReference type="NCBI Taxonomy" id="129364"/>
    <lineage>
        <taxon>Eukaryota</taxon>
        <taxon>Sar</taxon>
        <taxon>Stramenopiles</taxon>
        <taxon>Oomycota</taxon>
        <taxon>Peronosporomycetes</taxon>
        <taxon>Peronosporales</taxon>
        <taxon>Peronosporaceae</taxon>
        <taxon>Phytophthora</taxon>
    </lineage>
</organism>
<dbReference type="PANTHER" id="PTHR23159:SF60">
    <property type="entry name" value="SPINDLE ASSEMBLY ABNORMAL PROTEIN 4"/>
    <property type="match status" value="1"/>
</dbReference>
<feature type="compositionally biased region" description="Low complexity" evidence="2">
    <location>
        <begin position="574"/>
        <end position="588"/>
    </location>
</feature>
<dbReference type="InterPro" id="IPR008984">
    <property type="entry name" value="SMAD_FHA_dom_sf"/>
</dbReference>
<dbReference type="Gene3D" id="2.60.200.20">
    <property type="match status" value="1"/>
</dbReference>
<feature type="region of interest" description="Disordered" evidence="2">
    <location>
        <begin position="1"/>
        <end position="22"/>
    </location>
</feature>
<dbReference type="Pfam" id="PF00498">
    <property type="entry name" value="FHA"/>
    <property type="match status" value="1"/>
</dbReference>
<dbReference type="InterPro" id="IPR000253">
    <property type="entry name" value="FHA_dom"/>
</dbReference>
<protein>
    <recommendedName>
        <fullName evidence="3">FHA domain-containing protein</fullName>
    </recommendedName>
</protein>
<dbReference type="Proteomes" id="UP000429607">
    <property type="component" value="Unassembled WGS sequence"/>
</dbReference>
<feature type="region of interest" description="Disordered" evidence="2">
    <location>
        <begin position="481"/>
        <end position="501"/>
    </location>
</feature>
<evidence type="ECO:0000313" key="6">
    <source>
        <dbReference type="Proteomes" id="UP000429607"/>
    </source>
</evidence>
<feature type="region of interest" description="Disordered" evidence="2">
    <location>
        <begin position="176"/>
        <end position="197"/>
    </location>
</feature>
<accession>A0A6A3JMW4</accession>
<keyword evidence="1" id="KW-0175">Coiled coil</keyword>
<dbReference type="EMBL" id="QXFU01002212">
    <property type="protein sequence ID" value="KAE8988854.1"/>
    <property type="molecule type" value="Genomic_DNA"/>
</dbReference>
<dbReference type="Gene3D" id="1.10.287.1490">
    <property type="match status" value="1"/>
</dbReference>
<evidence type="ECO:0000256" key="2">
    <source>
        <dbReference type="SAM" id="MobiDB-lite"/>
    </source>
</evidence>
<evidence type="ECO:0000313" key="4">
    <source>
        <dbReference type="EMBL" id="KAE8988854.1"/>
    </source>
</evidence>
<reference evidence="6 7" key="1">
    <citation type="submission" date="2018-09" db="EMBL/GenBank/DDBJ databases">
        <title>Genomic investigation of the strawberry pathogen Phytophthora fragariae indicates pathogenicity is determined by transcriptional variation in three key races.</title>
        <authorList>
            <person name="Adams T.M."/>
            <person name="Armitage A.D."/>
            <person name="Sobczyk M.K."/>
            <person name="Bates H.J."/>
            <person name="Dunwell J.M."/>
            <person name="Nellist C.F."/>
            <person name="Harrison R.J."/>
        </authorList>
    </citation>
    <scope>NUCLEOTIDE SEQUENCE [LARGE SCALE GENOMIC DNA]</scope>
    <source>
        <strain evidence="5 6">SCRP249</strain>
        <strain evidence="4 7">SCRP324</strain>
    </source>
</reference>
<evidence type="ECO:0000313" key="7">
    <source>
        <dbReference type="Proteomes" id="UP000435112"/>
    </source>
</evidence>
<dbReference type="Proteomes" id="UP000435112">
    <property type="component" value="Unassembled WGS sequence"/>
</dbReference>
<feature type="region of interest" description="Disordered" evidence="2">
    <location>
        <begin position="574"/>
        <end position="696"/>
    </location>
</feature>
<dbReference type="CDD" id="cd00060">
    <property type="entry name" value="FHA"/>
    <property type="match status" value="1"/>
</dbReference>
<dbReference type="SMART" id="SM00240">
    <property type="entry name" value="FHA"/>
    <property type="match status" value="1"/>
</dbReference>
<dbReference type="PANTHER" id="PTHR23159">
    <property type="entry name" value="CENTROSOMAL PROTEIN 2"/>
    <property type="match status" value="1"/>
</dbReference>
<dbReference type="OrthoDB" id="21204at2759"/>
<feature type="compositionally biased region" description="Basic and acidic residues" evidence="2">
    <location>
        <begin position="596"/>
        <end position="619"/>
    </location>
</feature>
<proteinExistence type="predicted"/>
<dbReference type="AlphaFoldDB" id="A0A6A3JMW4"/>
<evidence type="ECO:0000256" key="1">
    <source>
        <dbReference type="SAM" id="Coils"/>
    </source>
</evidence>
<dbReference type="SUPFAM" id="SSF49879">
    <property type="entry name" value="SMAD/FHA domain"/>
    <property type="match status" value="1"/>
</dbReference>
<feature type="domain" description="FHA" evidence="3">
    <location>
        <begin position="43"/>
        <end position="98"/>
    </location>
</feature>
<sequence length="696" mass="75132">MTGKPEKELKQEQEQGKPWGRFTLVSKEPAEESDHIYFSKKATTIGRIKRQCDHVISKPFISSVHCVVQLDGSGTVEDPVVKLQDKSRNGIYVNEELVGKEASVQLGNGYTIHFTKPGATPAGVTPMAYKFEFLNKSGDSNPASPKSDAVVSSKSEVVEAPEDVNMTVVADESFEATQLADPPSPSEKKRKRVDEEPAVVNAATQKLESELKEAQNRIAALTEEAQTVQMTVNKIQLENMSLMAKLEETTTENLQLKTDLAAKDRDMEVKIKEVTKKRDESATSEILKLKEELAANDKTMKLKIKEAVKKSQEADRDTMAQEIAAKLKESTKKYQQKVEAENFEQRQEMSEKMAAFSNENEKLQTALCAKEEELAECEDKLASVREKVAALTSSLAEKEKELVKRDEKISELEEKINASKEESSELMGLLAAAEDKALAAENKAAEASIAAAAATRANNGGGDANERHELQAAITSLRSELETHRTQLASREEELKKQQEAASAAASAAAVSLPKAATESIGENDDAETLRARLAAALNLFGQVQALGLQGMRVITGTNQPELGDLHLLSAASARRSTAVPDSPSSSPGDEDDELKDSSLKNTTTEKKAAKKSAKEKTENTNGSNEDAAEPKSSSSKSKREKKKSIKQAAPLSAPIEADAASAIAAMASVESSGKSSSSDTSTAAASGDGDWEMLE</sequence>
<feature type="compositionally biased region" description="Basic residues" evidence="2">
    <location>
        <begin position="637"/>
        <end position="646"/>
    </location>
</feature>
<name>A0A6A3JMW4_9STRA</name>
<dbReference type="EMBL" id="QXFV01001885">
    <property type="protein sequence ID" value="KAE8996576.1"/>
    <property type="molecule type" value="Genomic_DNA"/>
</dbReference>
<dbReference type="PROSITE" id="PS50006">
    <property type="entry name" value="FHA_DOMAIN"/>
    <property type="match status" value="1"/>
</dbReference>
<feature type="coiled-coil region" evidence="1">
    <location>
        <begin position="204"/>
        <end position="252"/>
    </location>
</feature>
<comment type="caution">
    <text evidence="5">The sequence shown here is derived from an EMBL/GenBank/DDBJ whole genome shotgun (WGS) entry which is preliminary data.</text>
</comment>
<feature type="compositionally biased region" description="Basic and acidic residues" evidence="2">
    <location>
        <begin position="481"/>
        <end position="499"/>
    </location>
</feature>
<feature type="compositionally biased region" description="Low complexity" evidence="2">
    <location>
        <begin position="653"/>
        <end position="689"/>
    </location>
</feature>